<evidence type="ECO:0000313" key="2">
    <source>
        <dbReference type="Proteomes" id="UP000225448"/>
    </source>
</evidence>
<dbReference type="Proteomes" id="UP000225448">
    <property type="component" value="Segment"/>
</dbReference>
<gene>
    <name evidence="1" type="ORF">PHABIO_443</name>
</gene>
<keyword evidence="2" id="KW-1185">Reference proteome</keyword>
<reference evidence="1 2" key="1">
    <citation type="submission" date="2017-05" db="EMBL/GenBank/DDBJ databases">
        <authorList>
            <person name="Song R."/>
            <person name="Chenine A.L."/>
            <person name="Ruprecht R.M."/>
        </authorList>
    </citation>
    <scope>NUCLEOTIDE SEQUENCE [LARGE SCALE GENOMIC DNA]</scope>
</reference>
<name>A0A1Y0SWV3_9CAUD</name>
<accession>A0A1Y0SWV3</accession>
<organism evidence="1 2">
    <name type="scientific">Pseudomonas phage Phabio</name>
    <dbReference type="NCBI Taxonomy" id="2006668"/>
    <lineage>
        <taxon>Viruses</taxon>
        <taxon>Duplodnaviria</taxon>
        <taxon>Heunggongvirae</taxon>
        <taxon>Uroviricota</taxon>
        <taxon>Caudoviricetes</taxon>
        <taxon>Chimalliviridae</taxon>
        <taxon>Phabiovirus</taxon>
        <taxon>Phabiovirus phabio</taxon>
    </lineage>
</organism>
<evidence type="ECO:0000313" key="1">
    <source>
        <dbReference type="EMBL" id="ARV77074.1"/>
    </source>
</evidence>
<proteinExistence type="predicted"/>
<dbReference type="EMBL" id="MF042360">
    <property type="protein sequence ID" value="ARV77074.1"/>
    <property type="molecule type" value="Genomic_DNA"/>
</dbReference>
<protein>
    <submittedName>
        <fullName evidence="1">Uncharacterized protein</fullName>
    </submittedName>
</protein>
<sequence>MIDTSKFLINNPPVPFDDYNKYSPYHVFHEGSFTTGVDKKQQEEYNLYNALRDFASEHGLYILDRLDRRYNNETADIERTLLNSSRCMTHWASMEELSGKYGWIIQEYIKQLEAWNKC</sequence>